<dbReference type="HOGENOM" id="CLU_2131660_0_0_9"/>
<keyword evidence="2" id="KW-1185">Reference proteome</keyword>
<evidence type="ECO:0000313" key="2">
    <source>
        <dbReference type="Proteomes" id="UP000008178"/>
    </source>
</evidence>
<organism evidence="1 2">
    <name type="scientific">Roseburia hominis (strain DSM 16839 / JCM 17582 / NCIMB 14029 / A2-183)</name>
    <dbReference type="NCBI Taxonomy" id="585394"/>
    <lineage>
        <taxon>Bacteria</taxon>
        <taxon>Bacillati</taxon>
        <taxon>Bacillota</taxon>
        <taxon>Clostridia</taxon>
        <taxon>Lachnospirales</taxon>
        <taxon>Lachnospiraceae</taxon>
        <taxon>Roseburia</taxon>
    </lineage>
</organism>
<dbReference type="RefSeq" id="WP_014080542.1">
    <property type="nucleotide sequence ID" value="NC_015977.1"/>
</dbReference>
<protein>
    <submittedName>
        <fullName evidence="1">Uncharacterized protein</fullName>
    </submittedName>
</protein>
<dbReference type="AlphaFoldDB" id="G2T486"/>
<accession>G2T486</accession>
<reference evidence="1 2" key="1">
    <citation type="journal article" date="2015" name="Genome Announc.">
        <title>Complete genome sequence of the human gut symbiont Roseburia hominis.</title>
        <authorList>
            <person name="Travis A.J."/>
            <person name="Kelly D."/>
            <person name="Flint H.J."/>
            <person name="Aminov R.I."/>
        </authorList>
    </citation>
    <scope>NUCLEOTIDE SEQUENCE [LARGE SCALE GENOMIC DNA]</scope>
    <source>
        <strain evidence="2">DSM 16839 / JCM 17582 / NCIMB 14029 / A2-183</strain>
    </source>
</reference>
<name>G2T486_ROSHA</name>
<evidence type="ECO:0000313" key="1">
    <source>
        <dbReference type="EMBL" id="AEN97531.1"/>
    </source>
</evidence>
<dbReference type="Proteomes" id="UP000008178">
    <property type="component" value="Chromosome"/>
</dbReference>
<dbReference type="STRING" id="585394.RHOM_12115"/>
<sequence>MHNDEEIQLIHRRVEYLKRDRKLEAGYMTMEEYSHSEAERRAKEMAETLAKPMAESLAASKIAQNIVALLAELGSVPEELRECIAAEKREDTLAAWLKLAARADSIEEFQSKM</sequence>
<dbReference type="OrthoDB" id="1980949at2"/>
<gene>
    <name evidence="1" type="ordered locus">RHOM_12115</name>
</gene>
<dbReference type="KEGG" id="rho:RHOM_12115"/>
<dbReference type="GeneID" id="93725068"/>
<dbReference type="BioCyc" id="RHOM585394:G1H02-2418-MONOMER"/>
<proteinExistence type="predicted"/>
<dbReference type="EMBL" id="CP003040">
    <property type="protein sequence ID" value="AEN97531.1"/>
    <property type="molecule type" value="Genomic_DNA"/>
</dbReference>